<proteinExistence type="inferred from homology"/>
<protein>
    <recommendedName>
        <fullName evidence="8">CASP-like protein</fullName>
    </recommendedName>
</protein>
<accession>A0AAV3PPL4</accession>
<dbReference type="InterPro" id="IPR044173">
    <property type="entry name" value="CASPL"/>
</dbReference>
<evidence type="ECO:0000256" key="7">
    <source>
        <dbReference type="ARBA" id="ARBA00023136"/>
    </source>
</evidence>
<evidence type="ECO:0000256" key="1">
    <source>
        <dbReference type="ARBA" id="ARBA00004651"/>
    </source>
</evidence>
<keyword evidence="5 8" id="KW-0812">Transmembrane</keyword>
<evidence type="ECO:0000313" key="10">
    <source>
        <dbReference type="EMBL" id="GAA0152148.1"/>
    </source>
</evidence>
<evidence type="ECO:0000256" key="2">
    <source>
        <dbReference type="ARBA" id="ARBA00007651"/>
    </source>
</evidence>
<dbReference type="PANTHER" id="PTHR36488:SF8">
    <property type="entry name" value="CASP-LIKE PROTEIN 1U1"/>
    <property type="match status" value="1"/>
</dbReference>
<organism evidence="10 11">
    <name type="scientific">Lithospermum erythrorhizon</name>
    <name type="common">Purple gromwell</name>
    <name type="synonym">Lithospermum officinale var. erythrorhizon</name>
    <dbReference type="NCBI Taxonomy" id="34254"/>
    <lineage>
        <taxon>Eukaryota</taxon>
        <taxon>Viridiplantae</taxon>
        <taxon>Streptophyta</taxon>
        <taxon>Embryophyta</taxon>
        <taxon>Tracheophyta</taxon>
        <taxon>Spermatophyta</taxon>
        <taxon>Magnoliopsida</taxon>
        <taxon>eudicotyledons</taxon>
        <taxon>Gunneridae</taxon>
        <taxon>Pentapetalae</taxon>
        <taxon>asterids</taxon>
        <taxon>lamiids</taxon>
        <taxon>Boraginales</taxon>
        <taxon>Boraginaceae</taxon>
        <taxon>Boraginoideae</taxon>
        <taxon>Lithospermeae</taxon>
        <taxon>Lithospermum</taxon>
    </lineage>
</organism>
<comment type="similarity">
    <text evidence="2 8">Belongs to the Casparian strip membrane proteins (CASP) family.</text>
</comment>
<keyword evidence="7 8" id="KW-0472">Membrane</keyword>
<feature type="transmembrane region" description="Helical" evidence="8">
    <location>
        <begin position="174"/>
        <end position="195"/>
    </location>
</feature>
<comment type="subcellular location">
    <subcellularLocation>
        <location evidence="1 8">Cell membrane</location>
        <topology evidence="1 8">Multi-pass membrane protein</topology>
    </subcellularLocation>
</comment>
<dbReference type="Pfam" id="PF04535">
    <property type="entry name" value="CASP_dom"/>
    <property type="match status" value="1"/>
</dbReference>
<sequence length="201" mass="21811">MGETETQAVLHHGEKRATAAPEAPRSFAVADVVLRFLLFAAAVISVLVMVTSNEKKTFSVPLPTNPITLTEVTRTSKWRYSPAFVYFVVALSVAGIYSIITFLLALLALMKRSMPTKLLSHIIIMDVLLLGIVSAATGTAGAVGYLGLKGNTHTSWAKICNRYHKFCRHIGGSIVVSLIASVILVFLVLLNIYALSKRIPK</sequence>
<feature type="transmembrane region" description="Helical" evidence="8">
    <location>
        <begin position="84"/>
        <end position="110"/>
    </location>
</feature>
<dbReference type="GO" id="GO:0005886">
    <property type="term" value="C:plasma membrane"/>
    <property type="evidence" value="ECO:0007669"/>
    <property type="project" value="UniProtKB-SubCell"/>
</dbReference>
<dbReference type="InterPro" id="IPR006702">
    <property type="entry name" value="CASP_dom"/>
</dbReference>
<name>A0AAV3PPL4_LITER</name>
<evidence type="ECO:0000256" key="4">
    <source>
        <dbReference type="ARBA" id="ARBA00022475"/>
    </source>
</evidence>
<gene>
    <name evidence="10" type="ORF">LIER_10700</name>
</gene>
<comment type="subunit">
    <text evidence="3 8">Homodimer and heterodimers.</text>
</comment>
<reference evidence="10 11" key="1">
    <citation type="submission" date="2024-01" db="EMBL/GenBank/DDBJ databases">
        <title>The complete chloroplast genome sequence of Lithospermum erythrorhizon: insights into the phylogenetic relationship among Boraginaceae species and the maternal lineages of purple gromwells.</title>
        <authorList>
            <person name="Okada T."/>
            <person name="Watanabe K."/>
        </authorList>
    </citation>
    <scope>NUCLEOTIDE SEQUENCE [LARGE SCALE GENOMIC DNA]</scope>
</reference>
<feature type="transmembrane region" description="Helical" evidence="8">
    <location>
        <begin position="122"/>
        <end position="148"/>
    </location>
</feature>
<evidence type="ECO:0000256" key="8">
    <source>
        <dbReference type="RuleBase" id="RU361233"/>
    </source>
</evidence>
<evidence type="ECO:0000313" key="11">
    <source>
        <dbReference type="Proteomes" id="UP001454036"/>
    </source>
</evidence>
<keyword evidence="4 8" id="KW-1003">Cell membrane</keyword>
<feature type="transmembrane region" description="Helical" evidence="8">
    <location>
        <begin position="32"/>
        <end position="52"/>
    </location>
</feature>
<evidence type="ECO:0000259" key="9">
    <source>
        <dbReference type="Pfam" id="PF04535"/>
    </source>
</evidence>
<dbReference type="NCBIfam" id="TIGR01569">
    <property type="entry name" value="A_tha_TIGR01569"/>
    <property type="match status" value="1"/>
</dbReference>
<dbReference type="Proteomes" id="UP001454036">
    <property type="component" value="Unassembled WGS sequence"/>
</dbReference>
<dbReference type="AlphaFoldDB" id="A0AAV3PPL4"/>
<comment type="caution">
    <text evidence="10">The sequence shown here is derived from an EMBL/GenBank/DDBJ whole genome shotgun (WGS) entry which is preliminary data.</text>
</comment>
<dbReference type="EMBL" id="BAABME010001924">
    <property type="protein sequence ID" value="GAA0152148.1"/>
    <property type="molecule type" value="Genomic_DNA"/>
</dbReference>
<evidence type="ECO:0000256" key="6">
    <source>
        <dbReference type="ARBA" id="ARBA00022989"/>
    </source>
</evidence>
<keyword evidence="6 8" id="KW-1133">Transmembrane helix</keyword>
<keyword evidence="11" id="KW-1185">Reference proteome</keyword>
<feature type="domain" description="Casparian strip membrane protein" evidence="9">
    <location>
        <begin position="25"/>
        <end position="182"/>
    </location>
</feature>
<evidence type="ECO:0000256" key="3">
    <source>
        <dbReference type="ARBA" id="ARBA00011489"/>
    </source>
</evidence>
<dbReference type="PANTHER" id="PTHR36488">
    <property type="entry name" value="CASP-LIKE PROTEIN 1U1"/>
    <property type="match status" value="1"/>
</dbReference>
<dbReference type="InterPro" id="IPR006459">
    <property type="entry name" value="CASP/CASPL"/>
</dbReference>
<evidence type="ECO:0000256" key="5">
    <source>
        <dbReference type="ARBA" id="ARBA00022692"/>
    </source>
</evidence>